<organism evidence="2 3">
    <name type="scientific">Halococcus salifodinae DSM 8989</name>
    <dbReference type="NCBI Taxonomy" id="1227456"/>
    <lineage>
        <taxon>Archaea</taxon>
        <taxon>Methanobacteriati</taxon>
        <taxon>Methanobacteriota</taxon>
        <taxon>Stenosarchaea group</taxon>
        <taxon>Halobacteria</taxon>
        <taxon>Halobacteriales</taxon>
        <taxon>Halococcaceae</taxon>
        <taxon>Halococcus</taxon>
    </lineage>
</organism>
<keyword evidence="3" id="KW-1185">Reference proteome</keyword>
<feature type="compositionally biased region" description="Acidic residues" evidence="1">
    <location>
        <begin position="28"/>
        <end position="50"/>
    </location>
</feature>
<dbReference type="RefSeq" id="WP_005047097.1">
    <property type="nucleotide sequence ID" value="NZ_AOME01000108.1"/>
</dbReference>
<dbReference type="OrthoDB" id="382504at2157"/>
<dbReference type="Proteomes" id="UP000011625">
    <property type="component" value="Unassembled WGS sequence"/>
</dbReference>
<sequence length="152" mass="16427">MTETNDSDTDTDDSGDLGGVLGEVGLDYGDDEAGDTPESNETDSEGEASDSDPPQASDDSADADEQSSDESESGSGADDGPFAPDPGMQLTKSFGTKLTPPEKEFIELYVEFSDEYDNPGAFLRKFVKELRREYGEEVMRRKEALEELKGGF</sequence>
<evidence type="ECO:0000256" key="1">
    <source>
        <dbReference type="SAM" id="MobiDB-lite"/>
    </source>
</evidence>
<dbReference type="PATRIC" id="fig|1227456.3.peg.4198"/>
<dbReference type="EMBL" id="AOME01000108">
    <property type="protein sequence ID" value="EMA47801.1"/>
    <property type="molecule type" value="Genomic_DNA"/>
</dbReference>
<gene>
    <name evidence="2" type="ORF">C450_20821</name>
</gene>
<proteinExistence type="predicted"/>
<evidence type="ECO:0000313" key="3">
    <source>
        <dbReference type="Proteomes" id="UP000011625"/>
    </source>
</evidence>
<feature type="compositionally biased region" description="Acidic residues" evidence="1">
    <location>
        <begin position="1"/>
        <end position="15"/>
    </location>
</feature>
<protein>
    <submittedName>
        <fullName evidence="2">Uncharacterized protein</fullName>
    </submittedName>
</protein>
<accession>M0MQ90</accession>
<name>M0MQ90_9EURY</name>
<feature type="region of interest" description="Disordered" evidence="1">
    <location>
        <begin position="1"/>
        <end position="100"/>
    </location>
</feature>
<evidence type="ECO:0000313" key="2">
    <source>
        <dbReference type="EMBL" id="EMA47801.1"/>
    </source>
</evidence>
<reference evidence="2 3" key="1">
    <citation type="journal article" date="2014" name="PLoS Genet.">
        <title>Phylogenetically driven sequencing of extremely halophilic archaea reveals strategies for static and dynamic osmo-response.</title>
        <authorList>
            <person name="Becker E.A."/>
            <person name="Seitzer P.M."/>
            <person name="Tritt A."/>
            <person name="Larsen D."/>
            <person name="Krusor M."/>
            <person name="Yao A.I."/>
            <person name="Wu D."/>
            <person name="Madern D."/>
            <person name="Eisen J.A."/>
            <person name="Darling A.E."/>
            <person name="Facciotti M.T."/>
        </authorList>
    </citation>
    <scope>NUCLEOTIDE SEQUENCE [LARGE SCALE GENOMIC DNA]</scope>
    <source>
        <strain evidence="2 3">DSM 8989</strain>
    </source>
</reference>
<dbReference type="AlphaFoldDB" id="M0MQ90"/>
<comment type="caution">
    <text evidence="2">The sequence shown here is derived from an EMBL/GenBank/DDBJ whole genome shotgun (WGS) entry which is preliminary data.</text>
</comment>
<feature type="compositionally biased region" description="Acidic residues" evidence="1">
    <location>
        <begin position="59"/>
        <end position="72"/>
    </location>
</feature>